<dbReference type="Pfam" id="PF00439">
    <property type="entry name" value="Bromodomain"/>
    <property type="match status" value="1"/>
</dbReference>
<evidence type="ECO:0000256" key="7">
    <source>
        <dbReference type="SAM" id="MobiDB-lite"/>
    </source>
</evidence>
<keyword evidence="3 6" id="KW-0103">Bromodomain</keyword>
<dbReference type="GO" id="GO:0000785">
    <property type="term" value="C:chromatin"/>
    <property type="evidence" value="ECO:0007669"/>
    <property type="project" value="TreeGrafter"/>
</dbReference>
<dbReference type="PROSITE" id="PS50014">
    <property type="entry name" value="BROMODOMAIN_2"/>
    <property type="match status" value="1"/>
</dbReference>
<evidence type="ECO:0000256" key="5">
    <source>
        <dbReference type="ARBA" id="ARBA00023242"/>
    </source>
</evidence>
<feature type="region of interest" description="Disordered" evidence="7">
    <location>
        <begin position="105"/>
        <end position="146"/>
    </location>
</feature>
<dbReference type="WBParaSite" id="HPLM_0001846101-mRNA-1">
    <property type="protein sequence ID" value="HPLM_0001846101-mRNA-1"/>
    <property type="gene ID" value="HPLM_0001846101"/>
</dbReference>
<dbReference type="InterPro" id="IPR036427">
    <property type="entry name" value="Bromodomain-like_sf"/>
</dbReference>
<dbReference type="InterPro" id="IPR018359">
    <property type="entry name" value="Bromodomain_CS"/>
</dbReference>
<dbReference type="Pfam" id="PF15612">
    <property type="entry name" value="WHIM1"/>
    <property type="match status" value="1"/>
</dbReference>
<dbReference type="PRINTS" id="PR00503">
    <property type="entry name" value="BROMODOMAIN"/>
</dbReference>
<dbReference type="InterPro" id="IPR028942">
    <property type="entry name" value="WHIM1_dom"/>
</dbReference>
<evidence type="ECO:0000256" key="3">
    <source>
        <dbReference type="ARBA" id="ARBA00023117"/>
    </source>
</evidence>
<dbReference type="SUPFAM" id="SSF47370">
    <property type="entry name" value="Bromodomain"/>
    <property type="match status" value="1"/>
</dbReference>
<organism evidence="9">
    <name type="scientific">Haemonchus placei</name>
    <name type="common">Barber's pole worm</name>
    <dbReference type="NCBI Taxonomy" id="6290"/>
    <lineage>
        <taxon>Eukaryota</taxon>
        <taxon>Metazoa</taxon>
        <taxon>Ecdysozoa</taxon>
        <taxon>Nematoda</taxon>
        <taxon>Chromadorea</taxon>
        <taxon>Rhabditida</taxon>
        <taxon>Rhabditina</taxon>
        <taxon>Rhabditomorpha</taxon>
        <taxon>Strongyloidea</taxon>
        <taxon>Trichostrongylidae</taxon>
        <taxon>Haemonchus</taxon>
    </lineage>
</organism>
<accession>A0A158QRX2</accession>
<evidence type="ECO:0000259" key="8">
    <source>
        <dbReference type="PROSITE" id="PS50014"/>
    </source>
</evidence>
<dbReference type="GO" id="GO:0005634">
    <property type="term" value="C:nucleus"/>
    <property type="evidence" value="ECO:0007669"/>
    <property type="project" value="UniProtKB-SubCell"/>
</dbReference>
<evidence type="ECO:0000256" key="4">
    <source>
        <dbReference type="ARBA" id="ARBA00023163"/>
    </source>
</evidence>
<dbReference type="InterPro" id="IPR028941">
    <property type="entry name" value="WHIM2_dom"/>
</dbReference>
<feature type="domain" description="Bromo" evidence="8">
    <location>
        <begin position="440"/>
        <end position="510"/>
    </location>
</feature>
<keyword evidence="5" id="KW-0539">Nucleus</keyword>
<dbReference type="PANTHER" id="PTHR45915">
    <property type="entry name" value="TRANSCRIPTION INTERMEDIARY FACTOR"/>
    <property type="match status" value="1"/>
</dbReference>
<dbReference type="AlphaFoldDB" id="A0A158QRX2"/>
<dbReference type="Gene3D" id="1.20.920.10">
    <property type="entry name" value="Bromodomain-like"/>
    <property type="match status" value="1"/>
</dbReference>
<dbReference type="PANTHER" id="PTHR45915:SF2">
    <property type="entry name" value="TOUTATIS, ISOFORM E"/>
    <property type="match status" value="1"/>
</dbReference>
<comment type="subcellular location">
    <subcellularLocation>
        <location evidence="1">Nucleus</location>
    </subcellularLocation>
</comment>
<keyword evidence="4" id="KW-0804">Transcription</keyword>
<evidence type="ECO:0000256" key="1">
    <source>
        <dbReference type="ARBA" id="ARBA00004123"/>
    </source>
</evidence>
<dbReference type="InterPro" id="IPR001487">
    <property type="entry name" value="Bromodomain"/>
</dbReference>
<feature type="compositionally biased region" description="Basic and acidic residues" evidence="7">
    <location>
        <begin position="110"/>
        <end position="129"/>
    </location>
</feature>
<reference evidence="9" key="1">
    <citation type="submission" date="2016-04" db="UniProtKB">
        <authorList>
            <consortium name="WormBaseParasite"/>
        </authorList>
    </citation>
    <scope>IDENTIFICATION</scope>
</reference>
<evidence type="ECO:0000256" key="2">
    <source>
        <dbReference type="ARBA" id="ARBA00023015"/>
    </source>
</evidence>
<dbReference type="SMART" id="SM00297">
    <property type="entry name" value="BROMO"/>
    <property type="match status" value="1"/>
</dbReference>
<dbReference type="PROSITE" id="PS00633">
    <property type="entry name" value="BROMODOMAIN_1"/>
    <property type="match status" value="1"/>
</dbReference>
<evidence type="ECO:0000313" key="9">
    <source>
        <dbReference type="WBParaSite" id="HPLM_0001846101-mRNA-1"/>
    </source>
</evidence>
<dbReference type="Pfam" id="PF15613">
    <property type="entry name" value="WSD"/>
    <property type="match status" value="1"/>
</dbReference>
<keyword evidence="2" id="KW-0805">Transcription regulation</keyword>
<name>A0A158QRX2_HAEPC</name>
<proteinExistence type="predicted"/>
<sequence>LALEYPGLPTGKRFTWQKGCKIIFHIFNLMESNRIFQLSHLLVDRSFAELSGEEKASILAFLCNELLCCPNIVKEIDRNLEEVGRLKGDRWMRDGKARALRVVQRKKQKAERGLHSSDTDGQAHDDRPPSRPATPIPTTRDRRLTPGLGQCEILTEEEENMSPDQLEVLIDSLNSEAEHLKEKINELSTKVRSFPLGCDRYHRQYWQIPGVPSILVESVESSGPWNPACNTEETCSKDPSDLTAPSFLHPDVLACVEDLVDDVVTGRSHTERRKRKRFRRMDNAYKRGWWENLEAVRSSLHGRGIRERILHRLLCKSWFLKDVKLGKGERQLEHNGSFHGQYGAELAPMWAEFPDHTTGNIPFYDCFRRRFNESFQSPPSREWFCPACVETSTQVPTCLVCSQQHDYLTACRLGPLSSQSMTEGTIKSSICFRAMLDELECQPGVGPFLEPVDLDLVPGYREVIANPIDMASIRNRIEAQCYETPEDFAADMELMFNNCRTFNEDDSPVGMAGANLHKFYHKRWRQLKYNFSKRFLFSHR</sequence>
<protein>
    <submittedName>
        <fullName evidence="9">Bromo domain-containing protein</fullName>
    </submittedName>
</protein>
<evidence type="ECO:0000256" key="6">
    <source>
        <dbReference type="PROSITE-ProRule" id="PRU00035"/>
    </source>
</evidence>